<feature type="domain" description="Gfo/Idh/MocA-like oxidoreductase N-terminal" evidence="2">
    <location>
        <begin position="4"/>
        <end position="124"/>
    </location>
</feature>
<dbReference type="InterPro" id="IPR051450">
    <property type="entry name" value="Gfo/Idh/MocA_Oxidoreductases"/>
</dbReference>
<comment type="caution">
    <text evidence="4">The sequence shown here is derived from an EMBL/GenBank/DDBJ whole genome shotgun (WGS) entry which is preliminary data.</text>
</comment>
<accession>A0ABS4FEZ4</accession>
<dbReference type="PANTHER" id="PTHR43377:SF2">
    <property type="entry name" value="BINDING ROSSMANN FOLD OXIDOREDUCTASE, PUTATIVE (AFU_ORTHOLOGUE AFUA_4G00560)-RELATED"/>
    <property type="match status" value="1"/>
</dbReference>
<dbReference type="Gene3D" id="3.40.50.720">
    <property type="entry name" value="NAD(P)-binding Rossmann-like Domain"/>
    <property type="match status" value="1"/>
</dbReference>
<dbReference type="Pfam" id="PF01408">
    <property type="entry name" value="GFO_IDH_MocA"/>
    <property type="match status" value="1"/>
</dbReference>
<evidence type="ECO:0000256" key="1">
    <source>
        <dbReference type="ARBA" id="ARBA00010928"/>
    </source>
</evidence>
<dbReference type="Proteomes" id="UP000706926">
    <property type="component" value="Unassembled WGS sequence"/>
</dbReference>
<protein>
    <submittedName>
        <fullName evidence="4">Dehydrogenase</fullName>
    </submittedName>
</protein>
<gene>
    <name evidence="4" type="ORF">J2Z18_003921</name>
</gene>
<comment type="similarity">
    <text evidence="1">Belongs to the Gfo/Idh/MocA family.</text>
</comment>
<proteinExistence type="inferred from homology"/>
<dbReference type="GeneID" id="95405850"/>
<dbReference type="SUPFAM" id="SSF55347">
    <property type="entry name" value="Glyceraldehyde-3-phosphate dehydrogenase-like, C-terminal domain"/>
    <property type="match status" value="1"/>
</dbReference>
<dbReference type="Pfam" id="PF02894">
    <property type="entry name" value="GFO_IDH_MocA_C"/>
    <property type="match status" value="1"/>
</dbReference>
<dbReference type="InterPro" id="IPR000683">
    <property type="entry name" value="Gfo/Idh/MocA-like_OxRdtase_N"/>
</dbReference>
<organism evidence="4 5">
    <name type="scientific">Paenibacillus lactis</name>
    <dbReference type="NCBI Taxonomy" id="228574"/>
    <lineage>
        <taxon>Bacteria</taxon>
        <taxon>Bacillati</taxon>
        <taxon>Bacillota</taxon>
        <taxon>Bacilli</taxon>
        <taxon>Bacillales</taxon>
        <taxon>Paenibacillaceae</taxon>
        <taxon>Paenibacillus</taxon>
    </lineage>
</organism>
<evidence type="ECO:0000259" key="2">
    <source>
        <dbReference type="Pfam" id="PF01408"/>
    </source>
</evidence>
<evidence type="ECO:0000313" key="4">
    <source>
        <dbReference type="EMBL" id="MBP1894815.1"/>
    </source>
</evidence>
<dbReference type="InterPro" id="IPR004104">
    <property type="entry name" value="Gfo/Idh/MocA-like_OxRdtase_C"/>
</dbReference>
<dbReference type="EMBL" id="JAGGKI010000010">
    <property type="protein sequence ID" value="MBP1894815.1"/>
    <property type="molecule type" value="Genomic_DNA"/>
</dbReference>
<dbReference type="RefSeq" id="WP_210095180.1">
    <property type="nucleotide sequence ID" value="NZ_BOSA01000011.1"/>
</dbReference>
<keyword evidence="5" id="KW-1185">Reference proteome</keyword>
<sequence length="391" mass="44023">MNQIRLGIIGLGWRSGFTKYWHQPNGRSLVVVGADTDPLRLTKFQQNINPEAAVTLDYRELLQREDIDAIVITTPDDSHDEIAVAALQAGKHVYCEKPLSITVEGCDRILTAWAQSGKHFMIGFNMRYMNMYRTMKEIVDSGEIGEVKSVWVRHFVGLGSDYYYHSWHGSSRNTTSLLLQKASHDIDLIHWLTGRYTKKVAAFGGVDYFGGTKPNELTCPECGEKATCPEYRSGPLVQCAFREEIDVEDNSMVLMELDGGIKASYMQCHFTPDYQRNYTIIGTEGRIENDEIAQRVYVKTRKSQTWRDLSDKIYEIKKAEGSHNGADPIICEDFLDMILQNKEPIAEPIAGRMSVAVGVAATESMRKGGQLVYVKEPEPWMLGQKSSLSGT</sequence>
<reference evidence="4 5" key="1">
    <citation type="submission" date="2021-03" db="EMBL/GenBank/DDBJ databases">
        <title>Genomic Encyclopedia of Type Strains, Phase IV (KMG-IV): sequencing the most valuable type-strain genomes for metagenomic binning, comparative biology and taxonomic classification.</title>
        <authorList>
            <person name="Goeker M."/>
        </authorList>
    </citation>
    <scope>NUCLEOTIDE SEQUENCE [LARGE SCALE GENOMIC DNA]</scope>
    <source>
        <strain evidence="4 5">DSM 15596</strain>
    </source>
</reference>
<dbReference type="PANTHER" id="PTHR43377">
    <property type="entry name" value="BILIVERDIN REDUCTASE A"/>
    <property type="match status" value="1"/>
</dbReference>
<name>A0ABS4FEZ4_9BACL</name>
<dbReference type="Gene3D" id="3.30.360.10">
    <property type="entry name" value="Dihydrodipicolinate Reductase, domain 2"/>
    <property type="match status" value="1"/>
</dbReference>
<feature type="domain" description="Gfo/Idh/MocA-like oxidoreductase C-terminal" evidence="3">
    <location>
        <begin position="136"/>
        <end position="369"/>
    </location>
</feature>
<evidence type="ECO:0000313" key="5">
    <source>
        <dbReference type="Proteomes" id="UP000706926"/>
    </source>
</evidence>
<dbReference type="SUPFAM" id="SSF51735">
    <property type="entry name" value="NAD(P)-binding Rossmann-fold domains"/>
    <property type="match status" value="1"/>
</dbReference>
<dbReference type="InterPro" id="IPR036291">
    <property type="entry name" value="NAD(P)-bd_dom_sf"/>
</dbReference>
<evidence type="ECO:0000259" key="3">
    <source>
        <dbReference type="Pfam" id="PF02894"/>
    </source>
</evidence>